<feature type="region of interest" description="Disordered" evidence="4">
    <location>
        <begin position="895"/>
        <end position="936"/>
    </location>
</feature>
<accession>A0ABN7AEM8</accession>
<evidence type="ECO:0000256" key="2">
    <source>
        <dbReference type="PROSITE-ProRule" id="PRU00176"/>
    </source>
</evidence>
<feature type="compositionally biased region" description="Basic and acidic residues" evidence="4">
    <location>
        <begin position="90"/>
        <end position="111"/>
    </location>
</feature>
<feature type="region of interest" description="Disordered" evidence="4">
    <location>
        <begin position="516"/>
        <end position="635"/>
    </location>
</feature>
<feature type="region of interest" description="Disordered" evidence="4">
    <location>
        <begin position="1"/>
        <end position="304"/>
    </location>
</feature>
<dbReference type="InterPro" id="IPR032552">
    <property type="entry name" value="RSB_motif"/>
</dbReference>
<keyword evidence="7" id="KW-1185">Reference proteome</keyword>
<keyword evidence="1 2" id="KW-0694">RNA-binding</keyword>
<feature type="compositionally biased region" description="Basic and acidic residues" evidence="4">
    <location>
        <begin position="843"/>
        <end position="857"/>
    </location>
</feature>
<name>A0ABN7AEM8_9HEMI</name>
<dbReference type="InterPro" id="IPR000504">
    <property type="entry name" value="RRM_dom"/>
</dbReference>
<feature type="compositionally biased region" description="Basic residues" evidence="4">
    <location>
        <begin position="24"/>
        <end position="34"/>
    </location>
</feature>
<feature type="compositionally biased region" description="Acidic residues" evidence="4">
    <location>
        <begin position="523"/>
        <end position="544"/>
    </location>
</feature>
<keyword evidence="3" id="KW-0175">Coiled coil</keyword>
<dbReference type="Gene3D" id="3.30.70.330">
    <property type="match status" value="1"/>
</dbReference>
<dbReference type="CDD" id="cd12432">
    <property type="entry name" value="RRM_ACINU"/>
    <property type="match status" value="1"/>
</dbReference>
<dbReference type="InterPro" id="IPR035979">
    <property type="entry name" value="RBD_domain_sf"/>
</dbReference>
<dbReference type="InterPro" id="IPR034257">
    <property type="entry name" value="Acinus_RRM"/>
</dbReference>
<dbReference type="Proteomes" id="UP001307889">
    <property type="component" value="Chromosome 1"/>
</dbReference>
<evidence type="ECO:0000259" key="5">
    <source>
        <dbReference type="PROSITE" id="PS50102"/>
    </source>
</evidence>
<organism evidence="6 7">
    <name type="scientific">Nesidiocoris tenuis</name>
    <dbReference type="NCBI Taxonomy" id="355587"/>
    <lineage>
        <taxon>Eukaryota</taxon>
        <taxon>Metazoa</taxon>
        <taxon>Ecdysozoa</taxon>
        <taxon>Arthropoda</taxon>
        <taxon>Hexapoda</taxon>
        <taxon>Insecta</taxon>
        <taxon>Pterygota</taxon>
        <taxon>Neoptera</taxon>
        <taxon>Paraneoptera</taxon>
        <taxon>Hemiptera</taxon>
        <taxon>Heteroptera</taxon>
        <taxon>Panheteroptera</taxon>
        <taxon>Cimicomorpha</taxon>
        <taxon>Miridae</taxon>
        <taxon>Dicyphina</taxon>
        <taxon>Nesidiocoris</taxon>
    </lineage>
</organism>
<dbReference type="SUPFAM" id="SSF54928">
    <property type="entry name" value="RNA-binding domain, RBD"/>
    <property type="match status" value="1"/>
</dbReference>
<gene>
    <name evidence="6" type="ORF">NTJ_02446</name>
</gene>
<protein>
    <submittedName>
        <fullName evidence="6">Apoptotic chromatin condensation inducer 1</fullName>
    </submittedName>
</protein>
<evidence type="ECO:0000256" key="4">
    <source>
        <dbReference type="SAM" id="MobiDB-lite"/>
    </source>
</evidence>
<feature type="compositionally biased region" description="Basic and acidic residues" evidence="4">
    <location>
        <begin position="1"/>
        <end position="20"/>
    </location>
</feature>
<evidence type="ECO:0000256" key="1">
    <source>
        <dbReference type="ARBA" id="ARBA00022884"/>
    </source>
</evidence>
<dbReference type="PROSITE" id="PS50102">
    <property type="entry name" value="RRM"/>
    <property type="match status" value="1"/>
</dbReference>
<dbReference type="PANTHER" id="PTHR46589">
    <property type="entry name" value="APOPTOTIC CHROMATIN CONDENSATION INDUCER IN THE NUCLEUS"/>
    <property type="match status" value="1"/>
</dbReference>
<dbReference type="Pfam" id="PF16294">
    <property type="entry name" value="RSB_motif"/>
    <property type="match status" value="1"/>
</dbReference>
<reference evidence="6 7" key="1">
    <citation type="submission" date="2023-09" db="EMBL/GenBank/DDBJ databases">
        <title>Nesidiocoris tenuis whole genome shotgun sequence.</title>
        <authorList>
            <person name="Shibata T."/>
            <person name="Shimoda M."/>
            <person name="Kobayashi T."/>
            <person name="Uehara T."/>
        </authorList>
    </citation>
    <scope>NUCLEOTIDE SEQUENCE [LARGE SCALE GENOMIC DNA]</scope>
    <source>
        <strain evidence="6 7">Japan</strain>
    </source>
</reference>
<dbReference type="PANTHER" id="PTHR46589:SF1">
    <property type="entry name" value="APOPTOTIC CHROMATIN CONDENSATION INDUCER IN THE NUCLEUS"/>
    <property type="match status" value="1"/>
</dbReference>
<dbReference type="InterPro" id="IPR052793">
    <property type="entry name" value="EJC-associated_protein"/>
</dbReference>
<feature type="compositionally biased region" description="Basic and acidic residues" evidence="4">
    <location>
        <begin position="259"/>
        <end position="275"/>
    </location>
</feature>
<feature type="compositionally biased region" description="Polar residues" evidence="4">
    <location>
        <begin position="154"/>
        <end position="163"/>
    </location>
</feature>
<dbReference type="EMBL" id="AP028909">
    <property type="protein sequence ID" value="BES89639.1"/>
    <property type="molecule type" value="Genomic_DNA"/>
</dbReference>
<evidence type="ECO:0000313" key="7">
    <source>
        <dbReference type="Proteomes" id="UP001307889"/>
    </source>
</evidence>
<feature type="coiled-coil region" evidence="3">
    <location>
        <begin position="739"/>
        <end position="767"/>
    </location>
</feature>
<feature type="coiled-coil region" evidence="3">
    <location>
        <begin position="382"/>
        <end position="409"/>
    </location>
</feature>
<sequence>MVRKSERNKSAASEKPDKSSSSRKSGRSSRRRKKSTSESEPEPDVVKDTSEQIPQPEAAPVPEPAESSEPVEPKRTRGRPRRVPVPETVEDPKPVESAPEQKEWKEDEKFWGETSQATAEAPATEEDKSTWKVQSSNGSGGEIQKLKICRQRLTDSAESSSSPAKEIASPKRKRKHMLSVDGADSVGSHSDADTPTSTIVEAEPVPIASETVESNAEVDFTSQPQEEIPLPQDDAVAGEVDSVPAEQDPIPQLPEAETEERAEPVDAVPEDKAAQEDEAAPNEVAVQENEDGPMASADKEMPSESIVDCSVAEISLGVTMNETEEAVSFIVEPDNEDLPPILDETDSSVSQQVANEKEDIEEGELKQDKSPAQAPKPAVSNEDALQQIAKKLNERAARFSKEATEEAARRLSNIKPHKDKVVDNVELEVEVIRDPASTKTLELKRLGEEDNEPCRVLRQRRPLFVHYSAEEDTQKENSVPTFNVSTETLKDIMSDAIEPIPEEEVLALFLAKNDDQDAKGVSEDGESEAEAGELQAEEGELIDEEDRRKLLEDSDLKIDRTRRSSGDETKRTERRVTKESKESRKSKSDRKDRRSSVDEPKSKKKYEKDEAKRSKEEKKDLAKQRLDKSEGHKLEQNHKAIRKIAIVSDDVLSVRRSISPASKTPSEVLFITNLVRPFTIGQLRELLARTGTIASDGFYIDKIKSKCYVKYVDVEMAVETRHALHGVRWPVTNPRTLRVEFSTDEAMEAVKKLAEEEDNAAQSQEKAAVNNDRKGWLSEKDVLKPTKKLKNAVREWDMGKEPSDLGIIVEKKGKEEEWGVIGDRRGDKDGIGKRRLGSPVAVDKPEPAKKMKKRDADAPAKLLDDLFRKTKATPCIYWLPLTAEQIAVKEEIRRKHMAEHQKRLEELKKSETSRRDNDKSRERDRERERYRDRRRK</sequence>
<feature type="compositionally biased region" description="Basic and acidic residues" evidence="4">
    <location>
        <begin position="545"/>
        <end position="635"/>
    </location>
</feature>
<evidence type="ECO:0000256" key="3">
    <source>
        <dbReference type="SAM" id="Coils"/>
    </source>
</evidence>
<evidence type="ECO:0000313" key="6">
    <source>
        <dbReference type="EMBL" id="BES89639.1"/>
    </source>
</evidence>
<feature type="compositionally biased region" description="Basic and acidic residues" evidence="4">
    <location>
        <begin position="821"/>
        <end position="832"/>
    </location>
</feature>
<dbReference type="InterPro" id="IPR012677">
    <property type="entry name" value="Nucleotide-bd_a/b_plait_sf"/>
</dbReference>
<proteinExistence type="predicted"/>
<feature type="region of interest" description="Disordered" evidence="4">
    <location>
        <begin position="821"/>
        <end position="857"/>
    </location>
</feature>
<feature type="region of interest" description="Disordered" evidence="4">
    <location>
        <begin position="335"/>
        <end position="381"/>
    </location>
</feature>
<feature type="domain" description="RRM" evidence="5">
    <location>
        <begin position="667"/>
        <end position="744"/>
    </location>
</feature>